<protein>
    <submittedName>
        <fullName evidence="2">Uncharacterized protein</fullName>
    </submittedName>
</protein>
<feature type="transmembrane region" description="Helical" evidence="1">
    <location>
        <begin position="65"/>
        <end position="88"/>
    </location>
</feature>
<organism evidence="2 3">
    <name type="scientific">Letharia columbiana</name>
    <dbReference type="NCBI Taxonomy" id="112416"/>
    <lineage>
        <taxon>Eukaryota</taxon>
        <taxon>Fungi</taxon>
        <taxon>Dikarya</taxon>
        <taxon>Ascomycota</taxon>
        <taxon>Pezizomycotina</taxon>
        <taxon>Lecanoromycetes</taxon>
        <taxon>OSLEUM clade</taxon>
        <taxon>Lecanoromycetidae</taxon>
        <taxon>Lecanorales</taxon>
        <taxon>Lecanorineae</taxon>
        <taxon>Parmeliaceae</taxon>
        <taxon>Letharia</taxon>
    </lineage>
</organism>
<sequence length="96" mass="10499">MFDNNKGKDVSTFSTHEPGWVNIDLEPHCAEATVIDQGPGWKNFDLEARTPSKKRLWRGGRTSKIVVGVAVVAMFLTAILVSTVVAVMKGEDKGIQ</sequence>
<dbReference type="Proteomes" id="UP000578531">
    <property type="component" value="Unassembled WGS sequence"/>
</dbReference>
<evidence type="ECO:0000313" key="3">
    <source>
        <dbReference type="Proteomes" id="UP000578531"/>
    </source>
</evidence>
<comment type="caution">
    <text evidence="2">The sequence shown here is derived from an EMBL/GenBank/DDBJ whole genome shotgun (WGS) entry which is preliminary data.</text>
</comment>
<dbReference type="GeneID" id="59293571"/>
<keyword evidence="1" id="KW-0472">Membrane</keyword>
<accession>A0A8H6CR71</accession>
<gene>
    <name evidence="2" type="ORF">HO173_011933</name>
</gene>
<dbReference type="RefSeq" id="XP_037159322.1">
    <property type="nucleotide sequence ID" value="XM_037313807.1"/>
</dbReference>
<evidence type="ECO:0000256" key="1">
    <source>
        <dbReference type="SAM" id="Phobius"/>
    </source>
</evidence>
<reference evidence="2 3" key="1">
    <citation type="journal article" date="2020" name="Genomics">
        <title>Complete, high-quality genomes from long-read metagenomic sequencing of two wolf lichen thalli reveals enigmatic genome architecture.</title>
        <authorList>
            <person name="McKenzie S.K."/>
            <person name="Walston R.F."/>
            <person name="Allen J.L."/>
        </authorList>
    </citation>
    <scope>NUCLEOTIDE SEQUENCE [LARGE SCALE GENOMIC DNA]</scope>
    <source>
        <strain evidence="2">WasteWater2</strain>
    </source>
</reference>
<name>A0A8H6CR71_9LECA</name>
<evidence type="ECO:0000313" key="2">
    <source>
        <dbReference type="EMBL" id="KAF6227831.1"/>
    </source>
</evidence>
<keyword evidence="1" id="KW-1133">Transmembrane helix</keyword>
<keyword evidence="3" id="KW-1185">Reference proteome</keyword>
<dbReference type="EMBL" id="JACCJC010000080">
    <property type="protein sequence ID" value="KAF6227831.1"/>
    <property type="molecule type" value="Genomic_DNA"/>
</dbReference>
<dbReference type="AlphaFoldDB" id="A0A8H6CR71"/>
<keyword evidence="1" id="KW-0812">Transmembrane</keyword>
<proteinExistence type="predicted"/>